<evidence type="ECO:0000256" key="4">
    <source>
        <dbReference type="ARBA" id="ARBA00023136"/>
    </source>
</evidence>
<feature type="transmembrane region" description="Helical" evidence="5">
    <location>
        <begin position="255"/>
        <end position="278"/>
    </location>
</feature>
<organism evidence="6 7">
    <name type="scientific">Trichogramma brassicae</name>
    <dbReference type="NCBI Taxonomy" id="86971"/>
    <lineage>
        <taxon>Eukaryota</taxon>
        <taxon>Metazoa</taxon>
        <taxon>Ecdysozoa</taxon>
        <taxon>Arthropoda</taxon>
        <taxon>Hexapoda</taxon>
        <taxon>Insecta</taxon>
        <taxon>Pterygota</taxon>
        <taxon>Neoptera</taxon>
        <taxon>Endopterygota</taxon>
        <taxon>Hymenoptera</taxon>
        <taxon>Apocrita</taxon>
        <taxon>Proctotrupomorpha</taxon>
        <taxon>Chalcidoidea</taxon>
        <taxon>Trichogrammatidae</taxon>
        <taxon>Trichogramma</taxon>
    </lineage>
</organism>
<evidence type="ECO:0000313" key="7">
    <source>
        <dbReference type="Proteomes" id="UP000479190"/>
    </source>
</evidence>
<feature type="transmembrane region" description="Helical" evidence="5">
    <location>
        <begin position="189"/>
        <end position="210"/>
    </location>
</feature>
<feature type="transmembrane region" description="Helical" evidence="5">
    <location>
        <begin position="503"/>
        <end position="523"/>
    </location>
</feature>
<dbReference type="Proteomes" id="UP000479190">
    <property type="component" value="Unassembled WGS sequence"/>
</dbReference>
<dbReference type="PANTHER" id="PTHR23507">
    <property type="entry name" value="ZGC:174356"/>
    <property type="match status" value="1"/>
</dbReference>
<dbReference type="EMBL" id="CADCXV010001460">
    <property type="protein sequence ID" value="CAB0044529.1"/>
    <property type="molecule type" value="Genomic_DNA"/>
</dbReference>
<feature type="transmembrane region" description="Helical" evidence="5">
    <location>
        <begin position="371"/>
        <end position="395"/>
    </location>
</feature>
<dbReference type="SUPFAM" id="SSF103473">
    <property type="entry name" value="MFS general substrate transporter"/>
    <property type="match status" value="1"/>
</dbReference>
<reference evidence="6 7" key="1">
    <citation type="submission" date="2020-02" db="EMBL/GenBank/DDBJ databases">
        <authorList>
            <person name="Ferguson B K."/>
        </authorList>
    </citation>
    <scope>NUCLEOTIDE SEQUENCE [LARGE SCALE GENOMIC DNA]</scope>
</reference>
<evidence type="ECO:0000256" key="2">
    <source>
        <dbReference type="ARBA" id="ARBA00022692"/>
    </source>
</evidence>
<feature type="transmembrane region" description="Helical" evidence="5">
    <location>
        <begin position="85"/>
        <end position="108"/>
    </location>
</feature>
<dbReference type="OrthoDB" id="3026777at2759"/>
<gene>
    <name evidence="6" type="ORF">TBRA_LOCUS16117</name>
</gene>
<evidence type="ECO:0000256" key="3">
    <source>
        <dbReference type="ARBA" id="ARBA00022989"/>
    </source>
</evidence>
<keyword evidence="3 5" id="KW-1133">Transmembrane helix</keyword>
<keyword evidence="7" id="KW-1185">Reference proteome</keyword>
<keyword evidence="2 5" id="KW-0812">Transmembrane</keyword>
<dbReference type="Gene3D" id="1.20.1250.20">
    <property type="entry name" value="MFS general substrate transporter like domains"/>
    <property type="match status" value="1"/>
</dbReference>
<protein>
    <recommendedName>
        <fullName evidence="8">Major facilitator superfamily (MFS) profile domain-containing protein</fullName>
    </recommendedName>
</protein>
<evidence type="ECO:0008006" key="8">
    <source>
        <dbReference type="Google" id="ProtNLM"/>
    </source>
</evidence>
<dbReference type="GO" id="GO:0016020">
    <property type="term" value="C:membrane"/>
    <property type="evidence" value="ECO:0007669"/>
    <property type="project" value="UniProtKB-SubCell"/>
</dbReference>
<feature type="transmembrane region" description="Helical" evidence="5">
    <location>
        <begin position="160"/>
        <end position="177"/>
    </location>
</feature>
<dbReference type="GO" id="GO:0022857">
    <property type="term" value="F:transmembrane transporter activity"/>
    <property type="evidence" value="ECO:0007669"/>
    <property type="project" value="InterPro"/>
</dbReference>
<feature type="transmembrane region" description="Helical" evidence="5">
    <location>
        <begin position="284"/>
        <end position="304"/>
    </location>
</feature>
<dbReference type="InterPro" id="IPR011701">
    <property type="entry name" value="MFS"/>
</dbReference>
<dbReference type="PANTHER" id="PTHR23507:SF1">
    <property type="entry name" value="FI18259P1-RELATED"/>
    <property type="match status" value="1"/>
</dbReference>
<evidence type="ECO:0000256" key="1">
    <source>
        <dbReference type="ARBA" id="ARBA00004141"/>
    </source>
</evidence>
<sequence length="596" mass="66208">MREAAPTGPQLPAVVATDHRAKTNDVVNNNNHNHNNNNNNNNNNNIVIATNHNNNVDMKNQQQQVAAQQSAKTWKDMGLREKARFIVRNITVEPLVALYIIPSVLAALATQNLNLEKACKVNLGYSDLVCASLSARNTTGYAHEEAAVQGLVASMQTWKTALQSFFPSILIVFMGAWSDRTGLRKPCMMLPIVGEFLTSVSLIACTYWFYELPMEAAGVFEALWPALTGGWFTMIMGTFSYIGDVTSVESRTVRVGAVNAFLSLGVPIGMALSGVLYIELGFYGVFGIATVCYVLSFLYGLLVIKEAPRSRELRKSLKAAKLASSADDLEAGVASKRGWWAEVRDFFALRHVKETFRVVFKEGPRNRRKRVMVLMIIVMVLIGPMYGEMSVMYLFTRYRFNWNEVQFSFFSTYSMVTSLIGTLFMVGFFSHVLKMDDAMIGVLSCISKILAGFVYAFATTDMMIYIGKVNSLFGVCEAIVPLVYGPMYSSIYAATFDNFPGTFFLVGGGLTIPGVMAFLWLYIESKKDETLDRELQQRSEKQQQLVKVMPENRLENGLTAPPATTTMTTTAVSMILPELKSEFTGIDNAAFESEKL</sequence>
<feature type="transmembrane region" description="Helical" evidence="5">
    <location>
        <begin position="222"/>
        <end position="243"/>
    </location>
</feature>
<feature type="transmembrane region" description="Helical" evidence="5">
    <location>
        <begin position="407"/>
        <end position="426"/>
    </location>
</feature>
<accession>A0A6H5J8K0</accession>
<comment type="subcellular location">
    <subcellularLocation>
        <location evidence="1">Membrane</location>
        <topology evidence="1">Multi-pass membrane protein</topology>
    </subcellularLocation>
</comment>
<proteinExistence type="predicted"/>
<feature type="transmembrane region" description="Helical" evidence="5">
    <location>
        <begin position="438"/>
        <end position="458"/>
    </location>
</feature>
<evidence type="ECO:0000256" key="5">
    <source>
        <dbReference type="SAM" id="Phobius"/>
    </source>
</evidence>
<dbReference type="InterPro" id="IPR036259">
    <property type="entry name" value="MFS_trans_sf"/>
</dbReference>
<evidence type="ECO:0000313" key="6">
    <source>
        <dbReference type="EMBL" id="CAB0044529.1"/>
    </source>
</evidence>
<name>A0A6H5J8K0_9HYME</name>
<dbReference type="AlphaFoldDB" id="A0A6H5J8K0"/>
<keyword evidence="4 5" id="KW-0472">Membrane</keyword>
<dbReference type="Pfam" id="PF07690">
    <property type="entry name" value="MFS_1"/>
    <property type="match status" value="1"/>
</dbReference>